<dbReference type="AlphaFoldDB" id="A0A4V3WEB6"/>
<reference evidence="6 7" key="1">
    <citation type="submission" date="2019-04" db="EMBL/GenBank/DDBJ databases">
        <title>Cohnella sp. nov. isolated from preserved vegetables.</title>
        <authorList>
            <person name="Lin S.-Y."/>
            <person name="Hung M.-H."/>
            <person name="Young C.-C."/>
        </authorList>
    </citation>
    <scope>NUCLEOTIDE SEQUENCE [LARGE SCALE GENOMIC DNA]</scope>
    <source>
        <strain evidence="6 7">CC-MHH1044</strain>
    </source>
</reference>
<dbReference type="OrthoDB" id="9796186at2"/>
<keyword evidence="7" id="KW-1185">Reference proteome</keyword>
<organism evidence="6 7">
    <name type="scientific">Cohnella fermenti</name>
    <dbReference type="NCBI Taxonomy" id="2565925"/>
    <lineage>
        <taxon>Bacteria</taxon>
        <taxon>Bacillati</taxon>
        <taxon>Bacillota</taxon>
        <taxon>Bacilli</taxon>
        <taxon>Bacillales</taxon>
        <taxon>Paenibacillaceae</taxon>
        <taxon>Cohnella</taxon>
    </lineage>
</organism>
<dbReference type="Gene3D" id="1.10.260.40">
    <property type="entry name" value="lambda repressor-like DNA-binding domains"/>
    <property type="match status" value="1"/>
</dbReference>
<keyword evidence="1" id="KW-0678">Repressor</keyword>
<name>A0A4V3WEB6_9BACL</name>
<dbReference type="EMBL" id="SSOB01000030">
    <property type="protein sequence ID" value="THF75652.1"/>
    <property type="molecule type" value="Genomic_DNA"/>
</dbReference>
<dbReference type="Gene3D" id="3.40.50.2300">
    <property type="match status" value="2"/>
</dbReference>
<comment type="caution">
    <text evidence="6">The sequence shown here is derived from an EMBL/GenBank/DDBJ whole genome shotgun (WGS) entry which is preliminary data.</text>
</comment>
<keyword evidence="2" id="KW-0805">Transcription regulation</keyword>
<dbReference type="InterPro" id="IPR000843">
    <property type="entry name" value="HTH_LacI"/>
</dbReference>
<dbReference type="PROSITE" id="PS50932">
    <property type="entry name" value="HTH_LACI_2"/>
    <property type="match status" value="1"/>
</dbReference>
<evidence type="ECO:0000256" key="3">
    <source>
        <dbReference type="ARBA" id="ARBA00023125"/>
    </source>
</evidence>
<sequence length="330" mass="36995">MAQLAEVSTATVSHVINNTRFVSLETKEKVYRAMEQLDFRPNAVAQSLRSQRSNTIGLIVPMLPSDTSNFFFMTVAQGIQKTLKRRGYHMLLSNNSTEELEEEIEQIKLFNAKLIDGLIIASIAEDVGHLSETVNGKYPVVFIDRRPEGYKGDFILSDGFGATLQAVRELLDKGHKRIGFLSATLGISTSMERLEGYRKALEERGIAFDPALVREIPASFDNGRLAAQQLLDGTDMTALFVANNVLTMGAMSYLQERRVRIPQELAVIGYDDYDWTKITTPPLTVIRQPSFELGEKAAEVMLSRIEEADGQEEEPREYRLPAQLIVRDSC</sequence>
<dbReference type="GO" id="GO:0000976">
    <property type="term" value="F:transcription cis-regulatory region binding"/>
    <property type="evidence" value="ECO:0007669"/>
    <property type="project" value="TreeGrafter"/>
</dbReference>
<dbReference type="PANTHER" id="PTHR30146:SF148">
    <property type="entry name" value="HTH-TYPE TRANSCRIPTIONAL REPRESSOR PURR-RELATED"/>
    <property type="match status" value="1"/>
</dbReference>
<evidence type="ECO:0000256" key="4">
    <source>
        <dbReference type="ARBA" id="ARBA00023163"/>
    </source>
</evidence>
<accession>A0A4V3WEB6</accession>
<dbReference type="SMART" id="SM00354">
    <property type="entry name" value="HTH_LACI"/>
    <property type="match status" value="1"/>
</dbReference>
<dbReference type="Proteomes" id="UP000310636">
    <property type="component" value="Unassembled WGS sequence"/>
</dbReference>
<dbReference type="SUPFAM" id="SSF53822">
    <property type="entry name" value="Periplasmic binding protein-like I"/>
    <property type="match status" value="1"/>
</dbReference>
<evidence type="ECO:0000313" key="7">
    <source>
        <dbReference type="Proteomes" id="UP000310636"/>
    </source>
</evidence>
<gene>
    <name evidence="6" type="ORF">E6C55_21555</name>
</gene>
<dbReference type="Pfam" id="PF00356">
    <property type="entry name" value="LacI"/>
    <property type="match status" value="1"/>
</dbReference>
<evidence type="ECO:0000259" key="5">
    <source>
        <dbReference type="PROSITE" id="PS50932"/>
    </source>
</evidence>
<keyword evidence="3" id="KW-0238">DNA-binding</keyword>
<dbReference type="CDD" id="cd06267">
    <property type="entry name" value="PBP1_LacI_sugar_binding-like"/>
    <property type="match status" value="1"/>
</dbReference>
<dbReference type="InterPro" id="IPR028082">
    <property type="entry name" value="Peripla_BP_I"/>
</dbReference>
<evidence type="ECO:0000256" key="1">
    <source>
        <dbReference type="ARBA" id="ARBA00022491"/>
    </source>
</evidence>
<dbReference type="GO" id="GO:0003700">
    <property type="term" value="F:DNA-binding transcription factor activity"/>
    <property type="evidence" value="ECO:0007669"/>
    <property type="project" value="TreeGrafter"/>
</dbReference>
<feature type="domain" description="HTH lacI-type" evidence="5">
    <location>
        <begin position="1"/>
        <end position="50"/>
    </location>
</feature>
<dbReference type="SUPFAM" id="SSF47413">
    <property type="entry name" value="lambda repressor-like DNA-binding domains"/>
    <property type="match status" value="1"/>
</dbReference>
<dbReference type="InterPro" id="IPR010982">
    <property type="entry name" value="Lambda_DNA-bd_dom_sf"/>
</dbReference>
<evidence type="ECO:0000256" key="2">
    <source>
        <dbReference type="ARBA" id="ARBA00023015"/>
    </source>
</evidence>
<protein>
    <submittedName>
        <fullName evidence="6">LacI family transcriptional regulator</fullName>
    </submittedName>
</protein>
<keyword evidence="4" id="KW-0804">Transcription</keyword>
<dbReference type="CDD" id="cd01392">
    <property type="entry name" value="HTH_LacI"/>
    <property type="match status" value="1"/>
</dbReference>
<dbReference type="Pfam" id="PF00532">
    <property type="entry name" value="Peripla_BP_1"/>
    <property type="match status" value="1"/>
</dbReference>
<evidence type="ECO:0000313" key="6">
    <source>
        <dbReference type="EMBL" id="THF75652.1"/>
    </source>
</evidence>
<proteinExistence type="predicted"/>
<dbReference type="InterPro" id="IPR001761">
    <property type="entry name" value="Peripla_BP/Lac1_sug-bd_dom"/>
</dbReference>
<dbReference type="PANTHER" id="PTHR30146">
    <property type="entry name" value="LACI-RELATED TRANSCRIPTIONAL REPRESSOR"/>
    <property type="match status" value="1"/>
</dbReference>